<sequence>MDPAENPAGAGQGGGPSLLERLRETLAKIHSVASCVEEAEKVITDTINAGECVLPAGRLSALQTTVSDAQTSLNDAAAQLSTLSPPHTDADTHRFDGDGKLFRCIHRASRSVSSNETAKAAQQTRAVSTGDGKRARVTTGPPAAAAAAAAGAAAGGGSAGVAGAVAEEVEKKTTTIAKYGRPCLPGLPEAVMGYMGSFVTTKTAIRLSKVNKETHQKATDETFGVFRFFSVDTHESHAYAKIKKLQDVKRLGKIHTARVDLHAPSVLPCVAQCLEASRATLTELRCFYVSSSFNSPTPAAPGAPGMCIDFPKLTHIEALSVEWLKYFSTRRWRFPALTTLEIGHEGHQAPNSVVQLLKASPNIRHLSLSRANLHEDSTWAGFIAALKNCPHITTITGLELEIDSTDRVSQLMDALSHWKKPENKDVRKQLVLCSRDPLINWEYGQEGPAPADINKWAAEVGCDICWSAYSVTVDCSFTPETAHPAPDNVIGQVTKELAEGAQVVEVNLGGTPLHESWRDKLVFPNAESLRIRAEQPAVLDSIPGWLVDDEGAVSRRFPAVESLDVSLDSPTFADMPAAPSKLSVLFGGLTSVRELSFRSLHSLAVACEVLSYLSVKQLERVSFDEQAEMESTEWPAAVPEQWALSCPHIDSLWVGRLASKVAVRSFIKLILTLRPAQAKLYACLPSDELEGPDGLTAIRAFAWECYEQVQAHYSMKEDSRRAGYWYGASNRAEMQCWGTDGHLDLNLVRMS</sequence>
<dbReference type="EMBL" id="CDMY01000571">
    <property type="protein sequence ID" value="CEM23736.1"/>
    <property type="molecule type" value="Genomic_DNA"/>
</dbReference>
<dbReference type="PhylomeDB" id="A0A0G4G5T0"/>
<dbReference type="InParanoid" id="A0A0G4G5T0"/>
<organism evidence="2 3">
    <name type="scientific">Vitrella brassicaformis (strain CCMP3155)</name>
    <dbReference type="NCBI Taxonomy" id="1169540"/>
    <lineage>
        <taxon>Eukaryota</taxon>
        <taxon>Sar</taxon>
        <taxon>Alveolata</taxon>
        <taxon>Colpodellida</taxon>
        <taxon>Vitrellaceae</taxon>
        <taxon>Vitrella</taxon>
    </lineage>
</organism>
<protein>
    <submittedName>
        <fullName evidence="2">Uncharacterized protein</fullName>
    </submittedName>
</protein>
<feature type="compositionally biased region" description="Polar residues" evidence="1">
    <location>
        <begin position="113"/>
        <end position="127"/>
    </location>
</feature>
<feature type="region of interest" description="Disordered" evidence="1">
    <location>
        <begin position="113"/>
        <end position="140"/>
    </location>
</feature>
<evidence type="ECO:0000313" key="2">
    <source>
        <dbReference type="EMBL" id="CEM23736.1"/>
    </source>
</evidence>
<name>A0A0G4G5T0_VITBC</name>
<keyword evidence="3" id="KW-1185">Reference proteome</keyword>
<dbReference type="VEuPathDB" id="CryptoDB:Vbra_17091"/>
<dbReference type="Proteomes" id="UP000041254">
    <property type="component" value="Unassembled WGS sequence"/>
</dbReference>
<gene>
    <name evidence="2" type="ORF">Vbra_17091</name>
</gene>
<evidence type="ECO:0000313" key="3">
    <source>
        <dbReference type="Proteomes" id="UP000041254"/>
    </source>
</evidence>
<dbReference type="InterPro" id="IPR032675">
    <property type="entry name" value="LRR_dom_sf"/>
</dbReference>
<dbReference type="AlphaFoldDB" id="A0A0G4G5T0"/>
<accession>A0A0G4G5T0</accession>
<dbReference type="Gene3D" id="3.80.10.10">
    <property type="entry name" value="Ribonuclease Inhibitor"/>
    <property type="match status" value="1"/>
</dbReference>
<proteinExistence type="predicted"/>
<evidence type="ECO:0000256" key="1">
    <source>
        <dbReference type="SAM" id="MobiDB-lite"/>
    </source>
</evidence>
<reference evidence="2 3" key="1">
    <citation type="submission" date="2014-11" db="EMBL/GenBank/DDBJ databases">
        <authorList>
            <person name="Zhu J."/>
            <person name="Qi W."/>
            <person name="Song R."/>
        </authorList>
    </citation>
    <scope>NUCLEOTIDE SEQUENCE [LARGE SCALE GENOMIC DNA]</scope>
</reference>